<protein>
    <submittedName>
        <fullName evidence="3">Peptidase_M13 domain-containing protein</fullName>
    </submittedName>
</protein>
<proteinExistence type="predicted"/>
<sequence length="94" mass="10899">MPIAVFGRPFGGFLDHPFMHKYYLESNINSNSAKTDYITQKVDNFNPEDKRTYQQAHSMYGILQVRHTTSIEKIICMDNPDNLNNLYEDPILGD</sequence>
<evidence type="ECO:0000313" key="3">
    <source>
        <dbReference type="WBParaSite" id="GPUH_0002369401-mRNA-1"/>
    </source>
</evidence>
<keyword evidence="2" id="KW-1185">Reference proteome</keyword>
<evidence type="ECO:0000313" key="1">
    <source>
        <dbReference type="EMBL" id="VDN41782.1"/>
    </source>
</evidence>
<accession>A0A183ERS3</accession>
<dbReference type="EMBL" id="UYRT01098528">
    <property type="protein sequence ID" value="VDN41782.1"/>
    <property type="molecule type" value="Genomic_DNA"/>
</dbReference>
<name>A0A183ERS3_9BILA</name>
<gene>
    <name evidence="1" type="ORF">GPUH_LOCUS23662</name>
</gene>
<reference evidence="3" key="1">
    <citation type="submission" date="2016-06" db="UniProtKB">
        <authorList>
            <consortium name="WormBaseParasite"/>
        </authorList>
    </citation>
    <scope>IDENTIFICATION</scope>
</reference>
<dbReference type="Proteomes" id="UP000271098">
    <property type="component" value="Unassembled WGS sequence"/>
</dbReference>
<evidence type="ECO:0000313" key="2">
    <source>
        <dbReference type="Proteomes" id="UP000271098"/>
    </source>
</evidence>
<dbReference type="WBParaSite" id="GPUH_0002369401-mRNA-1">
    <property type="protein sequence ID" value="GPUH_0002369401-mRNA-1"/>
    <property type="gene ID" value="GPUH_0002369401"/>
</dbReference>
<dbReference type="AlphaFoldDB" id="A0A183ERS3"/>
<reference evidence="1 2" key="2">
    <citation type="submission" date="2018-11" db="EMBL/GenBank/DDBJ databases">
        <authorList>
            <consortium name="Pathogen Informatics"/>
        </authorList>
    </citation>
    <scope>NUCLEOTIDE SEQUENCE [LARGE SCALE GENOMIC DNA]</scope>
</reference>
<organism evidence="3">
    <name type="scientific">Gongylonema pulchrum</name>
    <dbReference type="NCBI Taxonomy" id="637853"/>
    <lineage>
        <taxon>Eukaryota</taxon>
        <taxon>Metazoa</taxon>
        <taxon>Ecdysozoa</taxon>
        <taxon>Nematoda</taxon>
        <taxon>Chromadorea</taxon>
        <taxon>Rhabditida</taxon>
        <taxon>Spirurina</taxon>
        <taxon>Spiruromorpha</taxon>
        <taxon>Spiruroidea</taxon>
        <taxon>Gongylonematidae</taxon>
        <taxon>Gongylonema</taxon>
    </lineage>
</organism>